<proteinExistence type="predicted"/>
<dbReference type="Pfam" id="PF22481">
    <property type="entry name" value="DUF6985"/>
    <property type="match status" value="1"/>
</dbReference>
<sequence length="176" mass="18911">MTALPLPHTARFRGATARAVSPGYAKADRIAETGEVTVYLENDDGSDGAPDGAMIEAARWLLENDAAFFRAVLDAMLADLPSLRAIENATVLADDAFRLPERWGEATLLPLVRLNNINLYPVLGAPYIGLDFSCAWEDEHGYGLMLAGTEVVETGGADVGALGWIAARHAEKRQSQ</sequence>
<name>A0A3P3E2C6_9BURK</name>
<dbReference type="EMBL" id="RQXU01000038">
    <property type="protein sequence ID" value="RRH80499.1"/>
    <property type="molecule type" value="Genomic_DNA"/>
</dbReference>
<accession>A0A3P3E2C6</accession>
<reference evidence="2 3" key="1">
    <citation type="submission" date="2018-11" db="EMBL/GenBank/DDBJ databases">
        <title>The genome of Variovorax sp T529.</title>
        <authorList>
            <person name="Gao J."/>
        </authorList>
    </citation>
    <scope>NUCLEOTIDE SEQUENCE [LARGE SCALE GENOMIC DNA]</scope>
    <source>
        <strain evidence="2 3">T529</strain>
    </source>
</reference>
<comment type="caution">
    <text evidence="2">The sequence shown here is derived from an EMBL/GenBank/DDBJ whole genome shotgun (WGS) entry which is preliminary data.</text>
</comment>
<dbReference type="InterPro" id="IPR054254">
    <property type="entry name" value="DUF6985"/>
</dbReference>
<protein>
    <recommendedName>
        <fullName evidence="1">DUF6985 domain-containing protein</fullName>
    </recommendedName>
</protein>
<dbReference type="Proteomes" id="UP000271590">
    <property type="component" value="Unassembled WGS sequence"/>
</dbReference>
<gene>
    <name evidence="2" type="ORF">EH244_30520</name>
</gene>
<organism evidence="2 3">
    <name type="scientific">Variovorax beijingensis</name>
    <dbReference type="NCBI Taxonomy" id="2496117"/>
    <lineage>
        <taxon>Bacteria</taxon>
        <taxon>Pseudomonadati</taxon>
        <taxon>Pseudomonadota</taxon>
        <taxon>Betaproteobacteria</taxon>
        <taxon>Burkholderiales</taxon>
        <taxon>Comamonadaceae</taxon>
        <taxon>Variovorax</taxon>
    </lineage>
</organism>
<feature type="domain" description="DUF6985" evidence="1">
    <location>
        <begin position="35"/>
        <end position="159"/>
    </location>
</feature>
<evidence type="ECO:0000313" key="2">
    <source>
        <dbReference type="EMBL" id="RRH80499.1"/>
    </source>
</evidence>
<evidence type="ECO:0000313" key="3">
    <source>
        <dbReference type="Proteomes" id="UP000271590"/>
    </source>
</evidence>
<dbReference type="AlphaFoldDB" id="A0A3P3E2C6"/>
<evidence type="ECO:0000259" key="1">
    <source>
        <dbReference type="Pfam" id="PF22481"/>
    </source>
</evidence>